<reference evidence="1 2" key="1">
    <citation type="submission" date="2019-03" db="EMBL/GenBank/DDBJ databases">
        <title>Draft genome of Brevundimonas sp. a heavy metal resistant soil bacteria.</title>
        <authorList>
            <person name="Soto J."/>
        </authorList>
    </citation>
    <scope>NUCLEOTIDE SEQUENCE [LARGE SCALE GENOMIC DNA]</scope>
    <source>
        <strain evidence="1 2">B-10</strain>
    </source>
</reference>
<gene>
    <name evidence="1" type="ORF">EGY25_13995</name>
</gene>
<organism evidence="1 2">
    <name type="scientific">Brevundimonas intermedia</name>
    <dbReference type="NCBI Taxonomy" id="74315"/>
    <lineage>
        <taxon>Bacteria</taxon>
        <taxon>Pseudomonadati</taxon>
        <taxon>Pseudomonadota</taxon>
        <taxon>Alphaproteobacteria</taxon>
        <taxon>Caulobacterales</taxon>
        <taxon>Caulobacteraceae</taxon>
        <taxon>Brevundimonas</taxon>
    </lineage>
</organism>
<dbReference type="InterPro" id="IPR027417">
    <property type="entry name" value="P-loop_NTPase"/>
</dbReference>
<dbReference type="Proteomes" id="UP000298216">
    <property type="component" value="Unassembled WGS sequence"/>
</dbReference>
<protein>
    <submittedName>
        <fullName evidence="1">Uncharacterized protein</fullName>
    </submittedName>
</protein>
<dbReference type="Gene3D" id="3.40.50.300">
    <property type="entry name" value="P-loop containing nucleotide triphosphate hydrolases"/>
    <property type="match status" value="1"/>
</dbReference>
<name>A0A4Y9RW23_9CAUL</name>
<dbReference type="AlphaFoldDB" id="A0A4Y9RW23"/>
<dbReference type="OrthoDB" id="3819922at2"/>
<evidence type="ECO:0000313" key="2">
    <source>
        <dbReference type="Proteomes" id="UP000298216"/>
    </source>
</evidence>
<evidence type="ECO:0000313" key="1">
    <source>
        <dbReference type="EMBL" id="TFW13073.1"/>
    </source>
</evidence>
<proteinExistence type="predicted"/>
<keyword evidence="2" id="KW-1185">Reference proteome</keyword>
<dbReference type="RefSeq" id="WP_135195538.1">
    <property type="nucleotide sequence ID" value="NZ_SPVH01000006.1"/>
</dbReference>
<dbReference type="EMBL" id="SPVH01000006">
    <property type="protein sequence ID" value="TFW13073.1"/>
    <property type="molecule type" value="Genomic_DNA"/>
</dbReference>
<dbReference type="SUPFAM" id="SSF52540">
    <property type="entry name" value="P-loop containing nucleoside triphosphate hydrolases"/>
    <property type="match status" value="1"/>
</dbReference>
<sequence>MAAHQGGRGYLKPIEFSNTSALADWLSHDCLPEGYILLDGFPGSGKSTLAAKLAKSMQQPWCELDALLNGSQIVTSYVDLLTDEDLRDFIDTNRTAILDGVTILDVAKKFSLPVKAHIYVKRIDKYGFWSDEDEIKFSNPIDAIISPSALRLCLREYHKRSLPHEKCDALLTWGGT</sequence>
<comment type="caution">
    <text evidence="1">The sequence shown here is derived from an EMBL/GenBank/DDBJ whole genome shotgun (WGS) entry which is preliminary data.</text>
</comment>
<accession>A0A4Y9RW23</accession>